<dbReference type="Proteomes" id="UP000077115">
    <property type="component" value="Unassembled WGS sequence"/>
</dbReference>
<feature type="domain" description="AATF leucine zipper-containing" evidence="5">
    <location>
        <begin position="178"/>
        <end position="320"/>
    </location>
</feature>
<reference evidence="6 7" key="1">
    <citation type="submission" date="2006-10" db="EMBL/GenBank/DDBJ databases">
        <title>The Genome Sequence of Batrachochytrium dendrobatidis JEL423.</title>
        <authorList>
            <consortium name="The Broad Institute Genome Sequencing Platform"/>
            <person name="Birren B."/>
            <person name="Lander E."/>
            <person name="Galagan J."/>
            <person name="Cuomo C."/>
            <person name="Devon K."/>
            <person name="Jaffe D."/>
            <person name="Butler J."/>
            <person name="Alvarez P."/>
            <person name="Gnerre S."/>
            <person name="Grabherr M."/>
            <person name="Kleber M."/>
            <person name="Mauceli E."/>
            <person name="Brockman W."/>
            <person name="Young S."/>
            <person name="LaButti K."/>
            <person name="Sykes S."/>
            <person name="DeCaprio D."/>
            <person name="Crawford M."/>
            <person name="Koehrsen M."/>
            <person name="Engels R."/>
            <person name="Montgomery P."/>
            <person name="Pearson M."/>
            <person name="Howarth C."/>
            <person name="Larson L."/>
            <person name="White J."/>
            <person name="O'Leary S."/>
            <person name="Kodira C."/>
            <person name="Zeng Q."/>
            <person name="Yandava C."/>
            <person name="Alvarado L."/>
            <person name="Longcore J."/>
            <person name="James T."/>
        </authorList>
    </citation>
    <scope>NUCLEOTIDE SEQUENCE [LARGE SCALE GENOMIC DNA]</scope>
    <source>
        <strain evidence="6 7">JEL423</strain>
    </source>
</reference>
<dbReference type="eggNOG" id="KOG2773">
    <property type="taxonomic scope" value="Eukaryota"/>
</dbReference>
<feature type="domain" description="Apoptosis-antagonizing transcription factor C-terminal" evidence="4">
    <location>
        <begin position="408"/>
        <end position="491"/>
    </location>
</feature>
<dbReference type="GO" id="GO:0005730">
    <property type="term" value="C:nucleolus"/>
    <property type="evidence" value="ECO:0007669"/>
    <property type="project" value="TreeGrafter"/>
</dbReference>
<dbReference type="Pfam" id="PF13339">
    <property type="entry name" value="AATF-Che1"/>
    <property type="match status" value="1"/>
</dbReference>
<organism evidence="6 7">
    <name type="scientific">Batrachochytrium dendrobatidis (strain JEL423)</name>
    <dbReference type="NCBI Taxonomy" id="403673"/>
    <lineage>
        <taxon>Eukaryota</taxon>
        <taxon>Fungi</taxon>
        <taxon>Fungi incertae sedis</taxon>
        <taxon>Chytridiomycota</taxon>
        <taxon>Chytridiomycota incertae sedis</taxon>
        <taxon>Chytridiomycetes</taxon>
        <taxon>Rhizophydiales</taxon>
        <taxon>Rhizophydiales incertae sedis</taxon>
        <taxon>Batrachochytrium</taxon>
    </lineage>
</organism>
<evidence type="ECO:0000259" key="5">
    <source>
        <dbReference type="Pfam" id="PF13339"/>
    </source>
</evidence>
<dbReference type="GO" id="GO:0000462">
    <property type="term" value="P:maturation of SSU-rRNA from tricistronic rRNA transcript (SSU-rRNA, 5.8S rRNA, LSU-rRNA)"/>
    <property type="evidence" value="ECO:0007669"/>
    <property type="project" value="TreeGrafter"/>
</dbReference>
<evidence type="ECO:0000256" key="1">
    <source>
        <dbReference type="ARBA" id="ARBA00008966"/>
    </source>
</evidence>
<proteinExistence type="inferred from homology"/>
<evidence type="ECO:0000313" key="6">
    <source>
        <dbReference type="EMBL" id="OAJ40545.1"/>
    </source>
</evidence>
<protein>
    <recommendedName>
        <fullName evidence="2">Protein BFR2</fullName>
    </recommendedName>
</protein>
<dbReference type="InterPro" id="IPR039223">
    <property type="entry name" value="AATF/Bfr2"/>
</dbReference>
<feature type="region of interest" description="Disordered" evidence="3">
    <location>
        <begin position="1"/>
        <end position="150"/>
    </location>
</feature>
<dbReference type="Pfam" id="PF08164">
    <property type="entry name" value="TRAUB"/>
    <property type="match status" value="1"/>
</dbReference>
<sequence length="527" mass="59595">MPVEQRSRPKKTLGERIAELANPRPYDFDPENTGNDALAEAEDSGRLSDMNNESEDDAARNHYASVTRSSLRDQLDLDMDDPKYLGKRVTRKALEQEESNEDSNDSSDKSELGETEISSDDEQSAESQTDGFEDESDRNSSSDADDQDSGETMMATLARLQKDQGKMMKAMTESAQADVEKGKHVRAQLGLWDSLLDIRIRIQKAVDLANQMPQASMYEQFLESATQEISAAECRQQVKETSAQLTTLLDDLTTLRLELVDRNPAITIDGIKDISHKRSYLSLESSDQDSIQHIWDDVLAPFDNGFLTFRDETINKWNNKVQAASGIHLHKKFKALDQSVVSQIQQISHDRDRLVKRTHLIRTPLTILGKKENPDAEDLSLHTSSEVELRDKHLSNYDPEIFDDGDYYQQLLKELIESRMSDANDPAMLGAKFAQLKQMQNKRGKKAIDTKASKGRKVRYHVHEKIQNFMASEPRGTWHDEMASELFSSLFGRKIKDANYDATDDQVEEQSHEVSAITATDGFKILG</sequence>
<dbReference type="AlphaFoldDB" id="A0A177WLH3"/>
<reference evidence="6 7" key="2">
    <citation type="submission" date="2016-05" db="EMBL/GenBank/DDBJ databases">
        <title>Lineage-specific infection strategies underlie the spectrum of fungal disease in amphibians.</title>
        <authorList>
            <person name="Cuomo C.A."/>
            <person name="Farrer R.A."/>
            <person name="James T."/>
            <person name="Longcore J."/>
            <person name="Birren B."/>
        </authorList>
    </citation>
    <scope>NUCLEOTIDE SEQUENCE [LARGE SCALE GENOMIC DNA]</scope>
    <source>
        <strain evidence="6 7">JEL423</strain>
    </source>
</reference>
<dbReference type="InterPro" id="IPR025160">
    <property type="entry name" value="AATF"/>
</dbReference>
<feature type="compositionally biased region" description="Acidic residues" evidence="3">
    <location>
        <begin position="113"/>
        <end position="124"/>
    </location>
</feature>
<feature type="compositionally biased region" description="Acidic residues" evidence="3">
    <location>
        <begin position="96"/>
        <end position="105"/>
    </location>
</feature>
<feature type="compositionally biased region" description="Basic and acidic residues" evidence="3">
    <location>
        <begin position="70"/>
        <end position="84"/>
    </location>
</feature>
<dbReference type="PANTHER" id="PTHR15565:SF0">
    <property type="entry name" value="PROTEIN AATF"/>
    <property type="match status" value="1"/>
</dbReference>
<dbReference type="EMBL" id="DS022304">
    <property type="protein sequence ID" value="OAJ40545.1"/>
    <property type="molecule type" value="Genomic_DNA"/>
</dbReference>
<gene>
    <name evidence="6" type="ORF">BDEG_24264</name>
</gene>
<dbReference type="VEuPathDB" id="FungiDB:BDEG_24264"/>
<comment type="similarity">
    <text evidence="1">Belongs to the AATF family.</text>
</comment>
<dbReference type="STRING" id="403673.A0A177WLH3"/>
<evidence type="ECO:0000256" key="2">
    <source>
        <dbReference type="ARBA" id="ARBA00013850"/>
    </source>
</evidence>
<evidence type="ECO:0000256" key="3">
    <source>
        <dbReference type="SAM" id="MobiDB-lite"/>
    </source>
</evidence>
<name>A0A177WLH3_BATDL</name>
<dbReference type="OrthoDB" id="5783963at2759"/>
<evidence type="ECO:0000313" key="7">
    <source>
        <dbReference type="Proteomes" id="UP000077115"/>
    </source>
</evidence>
<dbReference type="PANTHER" id="PTHR15565">
    <property type="entry name" value="AATF PROTEIN APOPTOSIS ANTAGONIZING TRANSCRIPTION FACTOR"/>
    <property type="match status" value="1"/>
</dbReference>
<evidence type="ECO:0000259" key="4">
    <source>
        <dbReference type="Pfam" id="PF08164"/>
    </source>
</evidence>
<dbReference type="InterPro" id="IPR012617">
    <property type="entry name" value="AATF_C"/>
</dbReference>
<accession>A0A177WLH3</accession>